<accession>A0A2A4HZQ3</accession>
<evidence type="ECO:0000256" key="1">
    <source>
        <dbReference type="SAM" id="Phobius"/>
    </source>
</evidence>
<sequence length="175" mass="19438">MMMIEVAFTPTPDDYVAVQRAMFARQLRSRRVTIRLALLVAAAIAVVVLVTLPAGVGVALRAATGGLGGGLIGVAVLLAITWWLLPRRSRRLFAQQRTLHHEHRTTFDAEGMRQVSVRADVQIPWSDFPYWHLGRDVLLLYSNDYLAYFVPRRAFAGDQLEATVALIAAAGVERR</sequence>
<dbReference type="Proteomes" id="UP000218784">
    <property type="component" value="Unassembled WGS sequence"/>
</dbReference>
<gene>
    <name evidence="3" type="ORF">COA17_09790</name>
</gene>
<keyword evidence="1" id="KW-1133">Transmembrane helix</keyword>
<reference evidence="3 4" key="1">
    <citation type="submission" date="2017-09" db="EMBL/GenBank/DDBJ databases">
        <title>Sphingomonas ginsenosidimutans KACC 14949, whole genome shotgun sequence.</title>
        <authorList>
            <person name="Feng G."/>
            <person name="Zhu H."/>
        </authorList>
    </citation>
    <scope>NUCLEOTIDE SEQUENCE [LARGE SCALE GENOMIC DNA]</scope>
    <source>
        <strain evidence="3 4">KACC 14949</strain>
    </source>
</reference>
<organism evidence="3 4">
    <name type="scientific">Sphingomonas ginsenosidimutans</name>
    <dbReference type="NCBI Taxonomy" id="862134"/>
    <lineage>
        <taxon>Bacteria</taxon>
        <taxon>Pseudomonadati</taxon>
        <taxon>Pseudomonadota</taxon>
        <taxon>Alphaproteobacteria</taxon>
        <taxon>Sphingomonadales</taxon>
        <taxon>Sphingomonadaceae</taxon>
        <taxon>Sphingomonas</taxon>
    </lineage>
</organism>
<evidence type="ECO:0000313" key="3">
    <source>
        <dbReference type="EMBL" id="PCG09165.1"/>
    </source>
</evidence>
<feature type="transmembrane region" description="Helical" evidence="1">
    <location>
        <begin position="36"/>
        <end position="60"/>
    </location>
</feature>
<dbReference type="EMBL" id="NWVD01000003">
    <property type="protein sequence ID" value="PCG09165.1"/>
    <property type="molecule type" value="Genomic_DNA"/>
</dbReference>
<keyword evidence="4" id="KW-1185">Reference proteome</keyword>
<dbReference type="RefSeq" id="WP_096612037.1">
    <property type="nucleotide sequence ID" value="NZ_NWVD01000003.1"/>
</dbReference>
<name>A0A2A4HZQ3_9SPHN</name>
<dbReference type="Pfam" id="PF14317">
    <property type="entry name" value="YcxB"/>
    <property type="match status" value="1"/>
</dbReference>
<proteinExistence type="predicted"/>
<evidence type="ECO:0000259" key="2">
    <source>
        <dbReference type="Pfam" id="PF14317"/>
    </source>
</evidence>
<evidence type="ECO:0000313" key="4">
    <source>
        <dbReference type="Proteomes" id="UP000218784"/>
    </source>
</evidence>
<feature type="transmembrane region" description="Helical" evidence="1">
    <location>
        <begin position="66"/>
        <end position="85"/>
    </location>
</feature>
<keyword evidence="1" id="KW-0472">Membrane</keyword>
<keyword evidence="1" id="KW-0812">Transmembrane</keyword>
<feature type="domain" description="YcxB-like C-terminal" evidence="2">
    <location>
        <begin position="107"/>
        <end position="162"/>
    </location>
</feature>
<comment type="caution">
    <text evidence="3">The sequence shown here is derived from an EMBL/GenBank/DDBJ whole genome shotgun (WGS) entry which is preliminary data.</text>
</comment>
<dbReference type="InterPro" id="IPR025588">
    <property type="entry name" value="YcxB-like_C"/>
</dbReference>
<protein>
    <recommendedName>
        <fullName evidence="2">YcxB-like C-terminal domain-containing protein</fullName>
    </recommendedName>
</protein>
<dbReference type="AlphaFoldDB" id="A0A2A4HZQ3"/>